<dbReference type="SUPFAM" id="SSF50965">
    <property type="entry name" value="Galactose oxidase, central domain"/>
    <property type="match status" value="1"/>
</dbReference>
<protein>
    <submittedName>
        <fullName evidence="3">Kelch repeat-containing protein</fullName>
    </submittedName>
</protein>
<evidence type="ECO:0000313" key="3">
    <source>
        <dbReference type="EMBL" id="KAK7966083.1"/>
    </source>
</evidence>
<proteinExistence type="predicted"/>
<name>A0ABR1QTV7_9PEZI</name>
<dbReference type="InterPro" id="IPR015915">
    <property type="entry name" value="Kelch-typ_b-propeller"/>
</dbReference>
<reference evidence="3 4" key="1">
    <citation type="submission" date="2023-01" db="EMBL/GenBank/DDBJ databases">
        <title>Analysis of 21 Apiospora genomes using comparative genomics revels a genus with tremendous synthesis potential of carbohydrate active enzymes and secondary metabolites.</title>
        <authorList>
            <person name="Sorensen T."/>
        </authorList>
    </citation>
    <scope>NUCLEOTIDE SEQUENCE [LARGE SCALE GENOMIC DNA]</scope>
    <source>
        <strain evidence="3 4">CBS 24483</strain>
    </source>
</reference>
<organism evidence="3 4">
    <name type="scientific">Apiospora aurea</name>
    <dbReference type="NCBI Taxonomy" id="335848"/>
    <lineage>
        <taxon>Eukaryota</taxon>
        <taxon>Fungi</taxon>
        <taxon>Dikarya</taxon>
        <taxon>Ascomycota</taxon>
        <taxon>Pezizomycotina</taxon>
        <taxon>Sordariomycetes</taxon>
        <taxon>Xylariomycetidae</taxon>
        <taxon>Amphisphaeriales</taxon>
        <taxon>Apiosporaceae</taxon>
        <taxon>Apiospora</taxon>
    </lineage>
</organism>
<dbReference type="Proteomes" id="UP001391051">
    <property type="component" value="Unassembled WGS sequence"/>
</dbReference>
<keyword evidence="2" id="KW-1133">Transmembrane helix</keyword>
<evidence type="ECO:0000313" key="4">
    <source>
        <dbReference type="Proteomes" id="UP001391051"/>
    </source>
</evidence>
<evidence type="ECO:0000256" key="1">
    <source>
        <dbReference type="SAM" id="MobiDB-lite"/>
    </source>
</evidence>
<evidence type="ECO:0000256" key="2">
    <source>
        <dbReference type="SAM" id="Phobius"/>
    </source>
</evidence>
<feature type="compositionally biased region" description="Gly residues" evidence="1">
    <location>
        <begin position="245"/>
        <end position="259"/>
    </location>
</feature>
<feature type="compositionally biased region" description="Low complexity" evidence="1">
    <location>
        <begin position="319"/>
        <end position="328"/>
    </location>
</feature>
<keyword evidence="2" id="KW-0472">Membrane</keyword>
<feature type="region of interest" description="Disordered" evidence="1">
    <location>
        <begin position="311"/>
        <end position="379"/>
    </location>
</feature>
<feature type="compositionally biased region" description="Low complexity" evidence="1">
    <location>
        <begin position="260"/>
        <end position="273"/>
    </location>
</feature>
<sequence length="379" mass="40178">MHRGVGYALDGAISRESEASGGDRVAISGLASFDTGSLKWENVSSTGYGKYGTSLSGRMDFVDPGTGRWYSQATTGPRPTRKQMFCSVGVQGPNGIYKIFIYGGMTDQGKSVDEIHVLSLPGFVFFKSPSSGTPRNDHACALVGPLNNETGRNQAKRQMLSVGGSHGGLGFPKSELYPDPWKQGLGVFDLTDMVWKSQYDADARPYDTPKMIQDWYAQGGADLVSWTSEEVKALFRSDANKAANPGGGTSDTPGSGSGSGSSPNSTSAAAPGSRQSQAGTTAGGTVGGVAGIVLIAALTVLVLRRRRRHHRARQVGTVQQQQQEPGEGPKSELPTETVLQQSHGESMGQWPRQEMQPSELYSSHGHSELGPGSQHEMPG</sequence>
<dbReference type="EMBL" id="JAQQWE010000001">
    <property type="protein sequence ID" value="KAK7966083.1"/>
    <property type="molecule type" value="Genomic_DNA"/>
</dbReference>
<dbReference type="InterPro" id="IPR011043">
    <property type="entry name" value="Gal_Oxase/kelch_b-propeller"/>
</dbReference>
<dbReference type="GeneID" id="92069644"/>
<dbReference type="Gene3D" id="2.120.10.80">
    <property type="entry name" value="Kelch-type beta propeller"/>
    <property type="match status" value="1"/>
</dbReference>
<keyword evidence="2" id="KW-0812">Transmembrane</keyword>
<feature type="region of interest" description="Disordered" evidence="1">
    <location>
        <begin position="239"/>
        <end position="282"/>
    </location>
</feature>
<gene>
    <name evidence="3" type="ORF">PG986_000360</name>
</gene>
<accession>A0ABR1QTV7</accession>
<dbReference type="RefSeq" id="XP_066705475.1">
    <property type="nucleotide sequence ID" value="XM_066836582.1"/>
</dbReference>
<comment type="caution">
    <text evidence="3">The sequence shown here is derived from an EMBL/GenBank/DDBJ whole genome shotgun (WGS) entry which is preliminary data.</text>
</comment>
<keyword evidence="4" id="KW-1185">Reference proteome</keyword>
<feature type="transmembrane region" description="Helical" evidence="2">
    <location>
        <begin position="282"/>
        <end position="303"/>
    </location>
</feature>